<dbReference type="Gene3D" id="3.10.450.50">
    <property type="match status" value="1"/>
</dbReference>
<accession>A0ABS0T4S7</accession>
<dbReference type="InterPro" id="IPR032710">
    <property type="entry name" value="NTF2-like_dom_sf"/>
</dbReference>
<evidence type="ECO:0000313" key="2">
    <source>
        <dbReference type="Proteomes" id="UP000639859"/>
    </source>
</evidence>
<gene>
    <name evidence="1" type="ORF">I4Q42_24125</name>
</gene>
<sequence>MDIYISPDDLQYSERARGLIRIGRDAVARSDDAALDRYFSPDYVLHGPGGDVDLAGLKAFFAVMRSAFSDFACERVELVEQGDVIAARTVMTGLFTGPLPGTAVGTIHPTGQPMRRELLNLFRYDADGRLAEEWVQYDDLSFLKQLGVEMAVPSDLQSTQA</sequence>
<comment type="caution">
    <text evidence="1">The sequence shown here is derived from an EMBL/GenBank/DDBJ whole genome shotgun (WGS) entry which is preliminary data.</text>
</comment>
<dbReference type="Proteomes" id="UP000639859">
    <property type="component" value="Unassembled WGS sequence"/>
</dbReference>
<proteinExistence type="predicted"/>
<dbReference type="InterPro" id="IPR009959">
    <property type="entry name" value="Cyclase_SnoaL-like"/>
</dbReference>
<name>A0ABS0T4S7_9CAUL</name>
<dbReference type="RefSeq" id="WP_198578649.1">
    <property type="nucleotide sequence ID" value="NZ_JADWOX010000026.1"/>
</dbReference>
<keyword evidence="2" id="KW-1185">Reference proteome</keyword>
<organism evidence="1 2">
    <name type="scientific">Caulobacter hibisci</name>
    <dbReference type="NCBI Taxonomy" id="2035993"/>
    <lineage>
        <taxon>Bacteria</taxon>
        <taxon>Pseudomonadati</taxon>
        <taxon>Pseudomonadota</taxon>
        <taxon>Alphaproteobacteria</taxon>
        <taxon>Caulobacterales</taxon>
        <taxon>Caulobacteraceae</taxon>
        <taxon>Caulobacter</taxon>
    </lineage>
</organism>
<evidence type="ECO:0000313" key="1">
    <source>
        <dbReference type="EMBL" id="MBI1686766.1"/>
    </source>
</evidence>
<protein>
    <submittedName>
        <fullName evidence="1">Ester cyclase</fullName>
    </submittedName>
</protein>
<dbReference type="PANTHER" id="PTHR38436">
    <property type="entry name" value="POLYKETIDE CYCLASE SNOAL-LIKE DOMAIN"/>
    <property type="match status" value="1"/>
</dbReference>
<dbReference type="Pfam" id="PF07366">
    <property type="entry name" value="SnoaL"/>
    <property type="match status" value="1"/>
</dbReference>
<dbReference type="PANTHER" id="PTHR38436:SF1">
    <property type="entry name" value="ESTER CYCLASE"/>
    <property type="match status" value="1"/>
</dbReference>
<reference evidence="1 2" key="1">
    <citation type="submission" date="2020-11" db="EMBL/GenBank/DDBJ databases">
        <title>genome sequence of strain KACC 18849.</title>
        <authorList>
            <person name="Gao J."/>
            <person name="Zhang X."/>
        </authorList>
    </citation>
    <scope>NUCLEOTIDE SEQUENCE [LARGE SCALE GENOMIC DNA]</scope>
    <source>
        <strain evidence="1 2">KACC 18849</strain>
    </source>
</reference>
<dbReference type="SUPFAM" id="SSF54427">
    <property type="entry name" value="NTF2-like"/>
    <property type="match status" value="1"/>
</dbReference>
<dbReference type="EMBL" id="JADWOX010000026">
    <property type="protein sequence ID" value="MBI1686766.1"/>
    <property type="molecule type" value="Genomic_DNA"/>
</dbReference>